<name>A0A6J8BSK4_MYTCO</name>
<dbReference type="AlphaFoldDB" id="A0A6J8BSK4"/>
<dbReference type="Proteomes" id="UP000507470">
    <property type="component" value="Unassembled WGS sequence"/>
</dbReference>
<dbReference type="GO" id="GO:0005634">
    <property type="term" value="C:nucleus"/>
    <property type="evidence" value="ECO:0007669"/>
    <property type="project" value="TreeGrafter"/>
</dbReference>
<dbReference type="PANTHER" id="PTHR24030:SF0">
    <property type="entry name" value="PROTEIN CMSS1"/>
    <property type="match status" value="1"/>
</dbReference>
<keyword evidence="3" id="KW-1185">Reference proteome</keyword>
<feature type="region of interest" description="Disordered" evidence="1">
    <location>
        <begin position="1"/>
        <end position="81"/>
    </location>
</feature>
<dbReference type="InterPro" id="IPR027417">
    <property type="entry name" value="P-loop_NTPase"/>
</dbReference>
<feature type="compositionally biased region" description="Basic residues" evidence="1">
    <location>
        <begin position="56"/>
        <end position="65"/>
    </location>
</feature>
<dbReference type="Pfam" id="PF14617">
    <property type="entry name" value="CMS1"/>
    <property type="match status" value="1"/>
</dbReference>
<reference evidence="2 3" key="1">
    <citation type="submission" date="2020-06" db="EMBL/GenBank/DDBJ databases">
        <authorList>
            <person name="Li R."/>
            <person name="Bekaert M."/>
        </authorList>
    </citation>
    <scope>NUCLEOTIDE SEQUENCE [LARGE SCALE GENOMIC DNA]</scope>
    <source>
        <strain evidence="3">wild</strain>
    </source>
</reference>
<sequence>MADNLDDEWWEKQNNQVPDSGSESNDEDVEIEKADSKQNKRKITTTETDKDEDPPKKKKKKKRKRITEELKEGSSKRGSAEQLVQVIEKHFDGKLSAVEQDEMKLDTGHDFYGSSEEDHTPTSYFRSILPKWNKLLKTELKPGSPLVLVLCSSAIRAVELNRELKDFKTESCKCAKLFAKHFKLEEQQKFLEKRVCHLGIGTPNRILALLKLKALHPDVIKAIVLDFNWRDVKSKRIIDIPDVKGDLLNLMKDYLIPHINSSKCKIGIL</sequence>
<protein>
    <submittedName>
        <fullName evidence="2">CMS1</fullName>
    </submittedName>
</protein>
<proteinExistence type="predicted"/>
<evidence type="ECO:0000313" key="3">
    <source>
        <dbReference type="Proteomes" id="UP000507470"/>
    </source>
</evidence>
<dbReference type="Gene3D" id="3.40.50.300">
    <property type="entry name" value="P-loop containing nucleotide triphosphate hydrolases"/>
    <property type="match status" value="1"/>
</dbReference>
<dbReference type="OrthoDB" id="1929311at2759"/>
<accession>A0A6J8BSK4</accession>
<organism evidence="2 3">
    <name type="scientific">Mytilus coruscus</name>
    <name type="common">Sea mussel</name>
    <dbReference type="NCBI Taxonomy" id="42192"/>
    <lineage>
        <taxon>Eukaryota</taxon>
        <taxon>Metazoa</taxon>
        <taxon>Spiralia</taxon>
        <taxon>Lophotrochozoa</taxon>
        <taxon>Mollusca</taxon>
        <taxon>Bivalvia</taxon>
        <taxon>Autobranchia</taxon>
        <taxon>Pteriomorphia</taxon>
        <taxon>Mytilida</taxon>
        <taxon>Mytiloidea</taxon>
        <taxon>Mytilidae</taxon>
        <taxon>Mytilinae</taxon>
        <taxon>Mytilus</taxon>
    </lineage>
</organism>
<feature type="compositionally biased region" description="Polar residues" evidence="1">
    <location>
        <begin position="12"/>
        <end position="23"/>
    </location>
</feature>
<dbReference type="InterPro" id="IPR032704">
    <property type="entry name" value="Cms1"/>
</dbReference>
<evidence type="ECO:0000313" key="2">
    <source>
        <dbReference type="EMBL" id="CAC5386552.1"/>
    </source>
</evidence>
<gene>
    <name evidence="2" type="ORF">MCOR_21974</name>
</gene>
<dbReference type="GO" id="GO:0030686">
    <property type="term" value="C:90S preribosome"/>
    <property type="evidence" value="ECO:0007669"/>
    <property type="project" value="TreeGrafter"/>
</dbReference>
<dbReference type="EMBL" id="CACVKT020003885">
    <property type="protein sequence ID" value="CAC5386552.1"/>
    <property type="molecule type" value="Genomic_DNA"/>
</dbReference>
<dbReference type="SUPFAM" id="SSF52540">
    <property type="entry name" value="P-loop containing nucleoside triphosphate hydrolases"/>
    <property type="match status" value="1"/>
</dbReference>
<evidence type="ECO:0000256" key="1">
    <source>
        <dbReference type="SAM" id="MobiDB-lite"/>
    </source>
</evidence>
<dbReference type="PANTHER" id="PTHR24030">
    <property type="entry name" value="PROTEIN CMSS1"/>
    <property type="match status" value="1"/>
</dbReference>
<feature type="compositionally biased region" description="Basic and acidic residues" evidence="1">
    <location>
        <begin position="66"/>
        <end position="79"/>
    </location>
</feature>